<dbReference type="InterPro" id="IPR028087">
    <property type="entry name" value="Tad_N"/>
</dbReference>
<dbReference type="RefSeq" id="WP_249771616.1">
    <property type="nucleotide sequence ID" value="NZ_CP097332.1"/>
</dbReference>
<organism evidence="3 4">
    <name type="scientific">Jatrophihabitans telluris</name>
    <dbReference type="NCBI Taxonomy" id="2038343"/>
    <lineage>
        <taxon>Bacteria</taxon>
        <taxon>Bacillati</taxon>
        <taxon>Actinomycetota</taxon>
        <taxon>Actinomycetes</taxon>
        <taxon>Jatrophihabitantales</taxon>
        <taxon>Jatrophihabitantaceae</taxon>
        <taxon>Jatrophihabitans</taxon>
    </lineage>
</organism>
<reference evidence="3" key="2">
    <citation type="submission" date="2022-05" db="EMBL/GenBank/DDBJ databases">
        <authorList>
            <person name="Kim J.-S."/>
            <person name="Lee K."/>
            <person name="Suh M."/>
            <person name="Eom M."/>
            <person name="Kim J.-S."/>
            <person name="Kim D.-S."/>
            <person name="Ko S.-H."/>
            <person name="Shin Y."/>
            <person name="Lee J.-S."/>
        </authorList>
    </citation>
    <scope>NUCLEOTIDE SEQUENCE</scope>
    <source>
        <strain evidence="3">N237</strain>
    </source>
</reference>
<evidence type="ECO:0000313" key="4">
    <source>
        <dbReference type="Proteomes" id="UP001056336"/>
    </source>
</evidence>
<name>A0ABY4QXG3_9ACTN</name>
<reference evidence="3" key="1">
    <citation type="journal article" date="2018" name="Int. J. Syst. Evol. Microbiol.">
        <title>Jatrophihabitans telluris sp. nov., isolated from sediment soil of lava forest wetlands and the emended description of the genus Jatrophihabitans.</title>
        <authorList>
            <person name="Lee K.C."/>
            <person name="Suh M.K."/>
            <person name="Eom M.K."/>
            <person name="Kim K.K."/>
            <person name="Kim J.S."/>
            <person name="Kim D.S."/>
            <person name="Ko S.H."/>
            <person name="Shin Y.K."/>
            <person name="Lee J.S."/>
        </authorList>
    </citation>
    <scope>NUCLEOTIDE SEQUENCE</scope>
    <source>
        <strain evidence="3">N237</strain>
    </source>
</reference>
<keyword evidence="4" id="KW-1185">Reference proteome</keyword>
<evidence type="ECO:0000259" key="2">
    <source>
        <dbReference type="Pfam" id="PF13400"/>
    </source>
</evidence>
<protein>
    <submittedName>
        <fullName evidence="3">Pilus assembly protein TadG-related protein</fullName>
    </submittedName>
</protein>
<dbReference type="EMBL" id="CP097332">
    <property type="protein sequence ID" value="UQX88279.1"/>
    <property type="molecule type" value="Genomic_DNA"/>
</dbReference>
<dbReference type="Pfam" id="PF13400">
    <property type="entry name" value="Tad"/>
    <property type="match status" value="1"/>
</dbReference>
<gene>
    <name evidence="3" type="ORF">M6D93_18645</name>
</gene>
<dbReference type="Proteomes" id="UP001056336">
    <property type="component" value="Chromosome"/>
</dbReference>
<accession>A0ABY4QXG3</accession>
<keyword evidence="1" id="KW-1133">Transmembrane helix</keyword>
<feature type="domain" description="Putative Flp pilus-assembly TadG-like N-terminal" evidence="2">
    <location>
        <begin position="40"/>
        <end position="86"/>
    </location>
</feature>
<keyword evidence="1" id="KW-0472">Membrane</keyword>
<proteinExistence type="predicted"/>
<evidence type="ECO:0000256" key="1">
    <source>
        <dbReference type="SAM" id="Phobius"/>
    </source>
</evidence>
<keyword evidence="1" id="KW-0812">Transmembrane</keyword>
<evidence type="ECO:0000313" key="3">
    <source>
        <dbReference type="EMBL" id="UQX88279.1"/>
    </source>
</evidence>
<feature type="transmembrane region" description="Helical" evidence="1">
    <location>
        <begin position="45"/>
        <end position="67"/>
    </location>
</feature>
<sequence length="173" mass="18305">MRWVRGRSVRGRSVRGRSVQRRSVRGLWVRAGDGPDRDEGSTIPLILGFYVIALLLVSAGVLASHVVGNQRELQAICDGTALAAANSVARPTLHETGVPRDALTLGPVEQAAATYLDEDPVRSGVQAAAELSTDGTRVTITCRRRSKVPFGSVFGFGDGVLQTATAQARSPLG</sequence>